<evidence type="ECO:0000256" key="1">
    <source>
        <dbReference type="ARBA" id="ARBA00004141"/>
    </source>
</evidence>
<feature type="compositionally biased region" description="Basic and acidic residues" evidence="6">
    <location>
        <begin position="353"/>
        <end position="365"/>
    </location>
</feature>
<dbReference type="PANTHER" id="PTHR32322">
    <property type="entry name" value="INNER MEMBRANE TRANSPORTER"/>
    <property type="match status" value="1"/>
</dbReference>
<feature type="transmembrane region" description="Helical" evidence="7">
    <location>
        <begin position="284"/>
        <end position="301"/>
    </location>
</feature>
<feature type="transmembrane region" description="Helical" evidence="7">
    <location>
        <begin position="85"/>
        <end position="106"/>
    </location>
</feature>
<dbReference type="InterPro" id="IPR000620">
    <property type="entry name" value="EamA_dom"/>
</dbReference>
<feature type="compositionally biased region" description="Basic and acidic residues" evidence="6">
    <location>
        <begin position="373"/>
        <end position="383"/>
    </location>
</feature>
<dbReference type="KEGG" id="aja:AJAP_04670"/>
<proteinExistence type="inferred from homology"/>
<sequence>MALIWTFGLGQKAAIVKAMDNDRRAVTIGVLGVLIVGASVPVTGMLDGYPVITGQALRYALAGVLLLAWARLSGRPLPLPGARDLPSLIALAATGMIGFQACLLFAQRYAEPGLVAAFLGGTPLVLALAGPLAKGKRPSWAPVTGAVLAGLGIAVLSGGGAARWQGLVLAALAMVCEALFTLLAVGVLERLGPLATATWGCFAAGAGGAVVGTIIDPSGAWAWPDGRELIALGYLTVVVTAIAFLLWYSAVSVLGADRAGVLVGLMPVSGLAVSLLLGMQDFRFSQVIGVALVSSGVVIGLRRRKLDEPGALDVEMLHDVAADDRDHDRAHRPAEGDLLDELRPAVDGGQPQHEIHGTEGNRLAKGDLAVLDQGRDRERLGDA</sequence>
<dbReference type="eggNOG" id="COG0697">
    <property type="taxonomic scope" value="Bacteria"/>
</dbReference>
<dbReference type="AlphaFoldDB" id="A0A075UN65"/>
<dbReference type="Proteomes" id="UP000028492">
    <property type="component" value="Chromosome"/>
</dbReference>
<feature type="transmembrane region" description="Helical" evidence="7">
    <location>
        <begin position="112"/>
        <end position="133"/>
    </location>
</feature>
<feature type="domain" description="EamA" evidence="8">
    <location>
        <begin position="25"/>
        <end position="157"/>
    </location>
</feature>
<keyword evidence="4 7" id="KW-1133">Transmembrane helix</keyword>
<feature type="transmembrane region" description="Helical" evidence="7">
    <location>
        <begin position="167"/>
        <end position="188"/>
    </location>
</feature>
<evidence type="ECO:0000313" key="9">
    <source>
        <dbReference type="EMBL" id="AIG73856.1"/>
    </source>
</evidence>
<evidence type="ECO:0000256" key="2">
    <source>
        <dbReference type="ARBA" id="ARBA00007362"/>
    </source>
</evidence>
<evidence type="ECO:0000256" key="7">
    <source>
        <dbReference type="SAM" id="Phobius"/>
    </source>
</evidence>
<dbReference type="PANTHER" id="PTHR32322:SF2">
    <property type="entry name" value="EAMA DOMAIN-CONTAINING PROTEIN"/>
    <property type="match status" value="1"/>
</dbReference>
<name>A0A075UN65_9PSEU</name>
<dbReference type="GO" id="GO:0016020">
    <property type="term" value="C:membrane"/>
    <property type="evidence" value="ECO:0007669"/>
    <property type="project" value="UniProtKB-SubCell"/>
</dbReference>
<feature type="transmembrane region" description="Helical" evidence="7">
    <location>
        <begin position="140"/>
        <end position="161"/>
    </location>
</feature>
<keyword evidence="10" id="KW-1185">Reference proteome</keyword>
<dbReference type="Pfam" id="PF00892">
    <property type="entry name" value="EamA"/>
    <property type="match status" value="2"/>
</dbReference>
<feature type="region of interest" description="Disordered" evidence="6">
    <location>
        <begin position="336"/>
        <end position="383"/>
    </location>
</feature>
<feature type="transmembrane region" description="Helical" evidence="7">
    <location>
        <begin position="229"/>
        <end position="248"/>
    </location>
</feature>
<dbReference type="InterPro" id="IPR037185">
    <property type="entry name" value="EmrE-like"/>
</dbReference>
<feature type="transmembrane region" description="Helical" evidence="7">
    <location>
        <begin position="200"/>
        <end position="223"/>
    </location>
</feature>
<feature type="transmembrane region" description="Helical" evidence="7">
    <location>
        <begin position="56"/>
        <end position="73"/>
    </location>
</feature>
<evidence type="ECO:0000256" key="3">
    <source>
        <dbReference type="ARBA" id="ARBA00022692"/>
    </source>
</evidence>
<protein>
    <submittedName>
        <fullName evidence="9">Conserved putative membrane protein</fullName>
    </submittedName>
</protein>
<dbReference type="STRING" id="208439.AJAP_04670"/>
<accession>A0A075UN65</accession>
<evidence type="ECO:0000259" key="8">
    <source>
        <dbReference type="Pfam" id="PF00892"/>
    </source>
</evidence>
<keyword evidence="5 7" id="KW-0472">Membrane</keyword>
<evidence type="ECO:0000256" key="6">
    <source>
        <dbReference type="SAM" id="MobiDB-lite"/>
    </source>
</evidence>
<comment type="similarity">
    <text evidence="2">Belongs to the EamA transporter family.</text>
</comment>
<dbReference type="HOGENOM" id="CLU_033863_11_0_11"/>
<dbReference type="SUPFAM" id="SSF103481">
    <property type="entry name" value="Multidrug resistance efflux transporter EmrE"/>
    <property type="match status" value="2"/>
</dbReference>
<dbReference type="EMBL" id="CP008953">
    <property type="protein sequence ID" value="AIG73856.1"/>
    <property type="molecule type" value="Genomic_DNA"/>
</dbReference>
<evidence type="ECO:0000256" key="4">
    <source>
        <dbReference type="ARBA" id="ARBA00022989"/>
    </source>
</evidence>
<evidence type="ECO:0000313" key="10">
    <source>
        <dbReference type="Proteomes" id="UP000028492"/>
    </source>
</evidence>
<gene>
    <name evidence="9" type="ORF">AJAP_04670</name>
</gene>
<feature type="domain" description="EamA" evidence="8">
    <location>
        <begin position="165"/>
        <end position="299"/>
    </location>
</feature>
<comment type="subcellular location">
    <subcellularLocation>
        <location evidence="1">Membrane</location>
        <topology evidence="1">Multi-pass membrane protein</topology>
    </subcellularLocation>
</comment>
<feature type="transmembrane region" description="Helical" evidence="7">
    <location>
        <begin position="260"/>
        <end position="278"/>
    </location>
</feature>
<organism evidence="9 10">
    <name type="scientific">Amycolatopsis japonica</name>
    <dbReference type="NCBI Taxonomy" id="208439"/>
    <lineage>
        <taxon>Bacteria</taxon>
        <taxon>Bacillati</taxon>
        <taxon>Actinomycetota</taxon>
        <taxon>Actinomycetes</taxon>
        <taxon>Pseudonocardiales</taxon>
        <taxon>Pseudonocardiaceae</taxon>
        <taxon>Amycolatopsis</taxon>
        <taxon>Amycolatopsis japonica group</taxon>
    </lineage>
</organism>
<evidence type="ECO:0000256" key="5">
    <source>
        <dbReference type="ARBA" id="ARBA00023136"/>
    </source>
</evidence>
<feature type="transmembrane region" description="Helical" evidence="7">
    <location>
        <begin position="25"/>
        <end position="44"/>
    </location>
</feature>
<reference evidence="9 10" key="1">
    <citation type="journal article" date="2014" name="J. Biotechnol.">
        <title>Complete genome sequence of the actinobacterium Amycolatopsis japonica MG417-CF17(T) (=DSM 44213T) producing (S,S)-N,N'-ethylenediaminedisuccinic acid.</title>
        <authorList>
            <person name="Stegmann E."/>
            <person name="Albersmeier A."/>
            <person name="Spohn M."/>
            <person name="Gert H."/>
            <person name="Weber T."/>
            <person name="Wohlleben W."/>
            <person name="Kalinowski J."/>
            <person name="Ruckert C."/>
        </authorList>
    </citation>
    <scope>NUCLEOTIDE SEQUENCE [LARGE SCALE GENOMIC DNA]</scope>
    <source>
        <strain evidence="10">MG417-CF17 (DSM 44213)</strain>
    </source>
</reference>
<dbReference type="InterPro" id="IPR050638">
    <property type="entry name" value="AA-Vitamin_Transporters"/>
</dbReference>
<keyword evidence="3 7" id="KW-0812">Transmembrane</keyword>